<proteinExistence type="predicted"/>
<evidence type="ECO:0000313" key="1">
    <source>
        <dbReference type="EMBL" id="KAJ8736258.1"/>
    </source>
</evidence>
<name>A0ACC2R8S2_9NEOP</name>
<organism evidence="1 2">
    <name type="scientific">Mythimna loreyi</name>
    <dbReference type="NCBI Taxonomy" id="667449"/>
    <lineage>
        <taxon>Eukaryota</taxon>
        <taxon>Metazoa</taxon>
        <taxon>Ecdysozoa</taxon>
        <taxon>Arthropoda</taxon>
        <taxon>Hexapoda</taxon>
        <taxon>Insecta</taxon>
        <taxon>Pterygota</taxon>
        <taxon>Neoptera</taxon>
        <taxon>Endopterygota</taxon>
        <taxon>Lepidoptera</taxon>
        <taxon>Glossata</taxon>
        <taxon>Ditrysia</taxon>
        <taxon>Noctuoidea</taxon>
        <taxon>Noctuidae</taxon>
        <taxon>Noctuinae</taxon>
        <taxon>Hadenini</taxon>
        <taxon>Mythimna</taxon>
    </lineage>
</organism>
<keyword evidence="2" id="KW-1185">Reference proteome</keyword>
<accession>A0ACC2R8S2</accession>
<evidence type="ECO:0000313" key="2">
    <source>
        <dbReference type="Proteomes" id="UP001231649"/>
    </source>
</evidence>
<dbReference type="EMBL" id="CM056778">
    <property type="protein sequence ID" value="KAJ8736258.1"/>
    <property type="molecule type" value="Genomic_DNA"/>
</dbReference>
<dbReference type="Proteomes" id="UP001231649">
    <property type="component" value="Chromosome 2"/>
</dbReference>
<sequence>MPFGYACRTRILKQVPAKPTVRTGAISKESPVPGPLDYELPQLCGGKGFSKIKRAPAYTFGQVLNPNFPPPVKPNAPMVDVSGINAKLGGHKIPGGLMTPSNWLPDAKFKVPGPGTHDPLLRVRVKRAPAYSLRLAAKPPYQPYDMWTPPPNMYCPPIPRNKRAPAYSFRDPFLILKPFVTPGPGTHNPNHKYVQKTKPAFAFGPKFRPQIRLVTPAPNTYCEKKFMVGKPSIPAPSFGIRHSPYIGVPKTLRKPSDIEMRISRI</sequence>
<comment type="caution">
    <text evidence="1">The sequence shown here is derived from an EMBL/GenBank/DDBJ whole genome shotgun (WGS) entry which is preliminary data.</text>
</comment>
<protein>
    <submittedName>
        <fullName evidence="1">Uncharacterized protein</fullName>
    </submittedName>
</protein>
<reference evidence="1" key="1">
    <citation type="submission" date="2023-03" db="EMBL/GenBank/DDBJ databases">
        <title>Chromosome-level genomes of two armyworms, Mythimna separata and Mythimna loreyi, provide insights into the biosynthesis and reception of sex pheromones.</title>
        <authorList>
            <person name="Zhao H."/>
        </authorList>
    </citation>
    <scope>NUCLEOTIDE SEQUENCE</scope>
    <source>
        <strain evidence="1">BeijingLab</strain>
    </source>
</reference>
<gene>
    <name evidence="1" type="ORF">PYW08_006914</name>
</gene>